<dbReference type="PROSITE" id="PS51257">
    <property type="entry name" value="PROKAR_LIPOPROTEIN"/>
    <property type="match status" value="1"/>
</dbReference>
<dbReference type="eggNOG" id="COG1470">
    <property type="taxonomic scope" value="Bacteria"/>
</dbReference>
<dbReference type="STRING" id="751945.Theos_2038"/>
<evidence type="ECO:0000313" key="3">
    <source>
        <dbReference type="Proteomes" id="UP000000211"/>
    </source>
</evidence>
<accession>K7RKS1</accession>
<organism evidence="2 3">
    <name type="scientific">Thermus oshimai JL-2</name>
    <dbReference type="NCBI Taxonomy" id="751945"/>
    <lineage>
        <taxon>Bacteria</taxon>
        <taxon>Thermotogati</taxon>
        <taxon>Deinococcota</taxon>
        <taxon>Deinococci</taxon>
        <taxon>Thermales</taxon>
        <taxon>Thermaceae</taxon>
        <taxon>Thermus</taxon>
    </lineage>
</organism>
<dbReference type="eggNOG" id="COG1572">
    <property type="taxonomic scope" value="Bacteria"/>
</dbReference>
<keyword evidence="1" id="KW-0732">Signal</keyword>
<sequence length="617" mass="66083">MRPLWVALLLTALLLGGCWQAPAPNVDLRLKPSSLEVQQGKSGSTQLTLTPQNGFTGTVTLSLQGAPSGVTLSPTSVNVTGSSPVTQTLTLAVASSVPQGTYPLTLQATSGSLTKTVNLSLTVTTPSNENLFITKVEWGQSVLKETLRLVAGKEALLRVHLVASPDPINLSTPLSGAVYAGGTFRGNLTFTCPNPLPTATLQGDLTSTCRATLPASWVAPGLRVELLADPNNQVAETNEADNARTLTPEVGAGTVLHLTLVPVVHQGVTATVPSFSETLLAVWPLKDVNYTTRAPYTYAGTLSATDGSSWSDLLDELKLLRQADGSGRYYYGFVRVGYTSGIAGIGYLGFPVAAGWDYASSAPAVMAHELGHNFRREHAPCGVSGDPNYPYANGSIGTWGYDRRNGSLKDPSTYRDLMSYCSPLWISDYTYEGAQGFLEANPPRPQSLTPLGSEENLLFTALVADGKVRLRPPILGPFRPEGRPSSYRLEADGVSYPVYALEDSEGHLHLEALIPLGTYRRLALYEGSRLLLERTAPLTPQAAPQVDLREEGEEVAVRVQGGTHFHLAHLAPDGTRTTLALFHPTGEARFSIRGLPPGGRYEVQVTEGLRVVRFLRP</sequence>
<dbReference type="KEGG" id="tos:Theos_2038"/>
<dbReference type="Proteomes" id="UP000000211">
    <property type="component" value="Chromosome"/>
</dbReference>
<keyword evidence="3" id="KW-1185">Reference proteome</keyword>
<dbReference type="EMBL" id="CP003249">
    <property type="protein sequence ID" value="AFV77037.1"/>
    <property type="molecule type" value="Genomic_DNA"/>
</dbReference>
<proteinExistence type="predicted"/>
<dbReference type="SUPFAM" id="SSF55486">
    <property type="entry name" value="Metalloproteases ('zincins'), catalytic domain"/>
    <property type="match status" value="1"/>
</dbReference>
<evidence type="ECO:0000256" key="1">
    <source>
        <dbReference type="SAM" id="SignalP"/>
    </source>
</evidence>
<dbReference type="RefSeq" id="WP_016330215.1">
    <property type="nucleotide sequence ID" value="NC_019386.1"/>
</dbReference>
<reference evidence="2 3" key="1">
    <citation type="journal article" date="2013" name="Genome Announc.">
        <title>Whole Genome Sequencing of Thermus oshimai JL-2 and Thermus thermophilus JL-18, Incomplete Denitrifiers from the United States Great Basin.</title>
        <authorList>
            <person name="Murugapiran S.K."/>
            <person name="Huntemann M."/>
            <person name="Wei C.L."/>
            <person name="Han J."/>
            <person name="Detter J.C."/>
            <person name="Han C.S."/>
            <person name="Erkkila T.H."/>
            <person name="Teshima H."/>
            <person name="Chen A."/>
            <person name="Kyrpides N."/>
            <person name="Mavrommatis K."/>
            <person name="Markowitz V."/>
            <person name="Szeto E."/>
            <person name="Ivanova N."/>
            <person name="Pagani I."/>
            <person name="Lam J."/>
            <person name="McDonald A.I."/>
            <person name="Dodsworth J.A."/>
            <person name="Pati A."/>
            <person name="Goodwin L."/>
            <person name="Peters L."/>
            <person name="Pitluck S."/>
            <person name="Woyke T."/>
            <person name="Hedlund B.P."/>
        </authorList>
    </citation>
    <scope>NUCLEOTIDE SEQUENCE</scope>
    <source>
        <strain evidence="2 3">JL-2</strain>
    </source>
</reference>
<gene>
    <name evidence="2" type="ORF">Theos_2038</name>
</gene>
<dbReference type="Pfam" id="PF10462">
    <property type="entry name" value="Peptidase_M66"/>
    <property type="match status" value="1"/>
</dbReference>
<protein>
    <submittedName>
        <fullName evidence="2">Peptidase M66</fullName>
    </submittedName>
</protein>
<feature type="chain" id="PRO_5003910050" evidence="1">
    <location>
        <begin position="24"/>
        <end position="617"/>
    </location>
</feature>
<name>K7RKS1_THEOS</name>
<dbReference type="HOGENOM" id="CLU_521688_0_0_0"/>
<dbReference type="PATRIC" id="fig|751945.3.peg.1985"/>
<evidence type="ECO:0000313" key="2">
    <source>
        <dbReference type="EMBL" id="AFV77037.1"/>
    </source>
</evidence>
<dbReference type="AlphaFoldDB" id="K7RKS1"/>
<feature type="signal peptide" evidence="1">
    <location>
        <begin position="1"/>
        <end position="23"/>
    </location>
</feature>